<dbReference type="InterPro" id="IPR003033">
    <property type="entry name" value="SCP2_sterol-bd_dom"/>
</dbReference>
<dbReference type="Gene3D" id="3.30.1050.10">
    <property type="entry name" value="SCP2 sterol-binding domain"/>
    <property type="match status" value="1"/>
</dbReference>
<dbReference type="SUPFAM" id="SSF55718">
    <property type="entry name" value="SCP-like"/>
    <property type="match status" value="1"/>
</dbReference>
<name>A0A671KBA0_9TELE</name>
<sequence>MIYIFKIRQLFPKIPNIRSKVWACSRIAAVATSASSDLKGFKAHTVFKEIEKKLQEEGEAYVKKIGGVFAFKVKDGPGGSEALWVVDVKNGKGSVVNDAGTRADCTISMSDSDLLELMTGQLNPQTVRFNDGLFLVVC</sequence>
<evidence type="ECO:0000259" key="1">
    <source>
        <dbReference type="Pfam" id="PF02036"/>
    </source>
</evidence>
<dbReference type="AlphaFoldDB" id="A0A671KBA0"/>
<dbReference type="FunFam" id="3.30.1050.10:FF:000001">
    <property type="entry name" value="Putative Non-specific lipid-transfer protein"/>
    <property type="match status" value="1"/>
</dbReference>
<protein>
    <recommendedName>
        <fullName evidence="1">SCP2 domain-containing protein</fullName>
    </recommendedName>
</protein>
<evidence type="ECO:0000313" key="3">
    <source>
        <dbReference type="Proteomes" id="UP000472260"/>
    </source>
</evidence>
<accession>A0A671KBA0</accession>
<dbReference type="Pfam" id="PF02036">
    <property type="entry name" value="SCP2"/>
    <property type="match status" value="1"/>
</dbReference>
<evidence type="ECO:0000313" key="2">
    <source>
        <dbReference type="Ensembl" id="ENSSANP00000002606.1"/>
    </source>
</evidence>
<feature type="domain" description="SCP2" evidence="1">
    <location>
        <begin position="47"/>
        <end position="133"/>
    </location>
</feature>
<dbReference type="PANTHER" id="PTHR10094:SF25">
    <property type="entry name" value="SCP2 STEROL-BINDING DOMAIN-CONTAINING PROTEIN 1"/>
    <property type="match status" value="1"/>
</dbReference>
<dbReference type="Proteomes" id="UP000472260">
    <property type="component" value="Unassembled WGS sequence"/>
</dbReference>
<dbReference type="GO" id="GO:0005829">
    <property type="term" value="C:cytosol"/>
    <property type="evidence" value="ECO:0007669"/>
    <property type="project" value="TreeGrafter"/>
</dbReference>
<dbReference type="PANTHER" id="PTHR10094">
    <property type="entry name" value="STEROL CARRIER PROTEIN 2 SCP-2 FAMILY PROTEIN"/>
    <property type="match status" value="1"/>
</dbReference>
<reference evidence="2" key="2">
    <citation type="submission" date="2025-09" db="UniProtKB">
        <authorList>
            <consortium name="Ensembl"/>
        </authorList>
    </citation>
    <scope>IDENTIFICATION</scope>
</reference>
<keyword evidence="3" id="KW-1185">Reference proteome</keyword>
<organism evidence="2 3">
    <name type="scientific">Sinocyclocheilus anshuiensis</name>
    <dbReference type="NCBI Taxonomy" id="1608454"/>
    <lineage>
        <taxon>Eukaryota</taxon>
        <taxon>Metazoa</taxon>
        <taxon>Chordata</taxon>
        <taxon>Craniata</taxon>
        <taxon>Vertebrata</taxon>
        <taxon>Euteleostomi</taxon>
        <taxon>Actinopterygii</taxon>
        <taxon>Neopterygii</taxon>
        <taxon>Teleostei</taxon>
        <taxon>Ostariophysi</taxon>
        <taxon>Cypriniformes</taxon>
        <taxon>Cyprinidae</taxon>
        <taxon>Cyprininae</taxon>
        <taxon>Sinocyclocheilus</taxon>
    </lineage>
</organism>
<dbReference type="InterPro" id="IPR036527">
    <property type="entry name" value="SCP2_sterol-bd_dom_sf"/>
</dbReference>
<reference evidence="2" key="1">
    <citation type="submission" date="2025-08" db="UniProtKB">
        <authorList>
            <consortium name="Ensembl"/>
        </authorList>
    </citation>
    <scope>IDENTIFICATION</scope>
</reference>
<proteinExistence type="predicted"/>
<dbReference type="Ensembl" id="ENSSANT00000002811.1">
    <property type="protein sequence ID" value="ENSSANP00000002606.1"/>
    <property type="gene ID" value="ENSSANG00000001483.1"/>
</dbReference>